<dbReference type="SUPFAM" id="SSF52540">
    <property type="entry name" value="P-loop containing nucleoside triphosphate hydrolases"/>
    <property type="match status" value="1"/>
</dbReference>
<protein>
    <submittedName>
        <fullName evidence="2">AAA family ATPase</fullName>
    </submittedName>
</protein>
<dbReference type="Proteomes" id="UP001595386">
    <property type="component" value="Unassembled WGS sequence"/>
</dbReference>
<keyword evidence="3" id="KW-1185">Reference proteome</keyword>
<feature type="domain" description="Endonuclease GajA/Old nuclease/RecF-like AAA" evidence="1">
    <location>
        <begin position="1"/>
        <end position="118"/>
    </location>
</feature>
<dbReference type="Pfam" id="PF13175">
    <property type="entry name" value="AAA_15"/>
    <property type="match status" value="1"/>
</dbReference>
<dbReference type="Gene3D" id="3.40.50.300">
    <property type="entry name" value="P-loop containing nucleotide triphosphate hydrolases"/>
    <property type="match status" value="1"/>
</dbReference>
<accession>A0ABV7B5B7</accession>
<organism evidence="2 3">
    <name type="scientific">Halomonas tibetensis</name>
    <dbReference type="NCBI Taxonomy" id="2259590"/>
    <lineage>
        <taxon>Bacteria</taxon>
        <taxon>Pseudomonadati</taxon>
        <taxon>Pseudomonadota</taxon>
        <taxon>Gammaproteobacteria</taxon>
        <taxon>Oceanospirillales</taxon>
        <taxon>Halomonadaceae</taxon>
        <taxon>Halomonas</taxon>
    </lineage>
</organism>
<evidence type="ECO:0000313" key="3">
    <source>
        <dbReference type="Proteomes" id="UP001595386"/>
    </source>
</evidence>
<evidence type="ECO:0000313" key="2">
    <source>
        <dbReference type="EMBL" id="MFC2991954.1"/>
    </source>
</evidence>
<dbReference type="EMBL" id="JBHRSQ010000010">
    <property type="protein sequence ID" value="MFC2991954.1"/>
    <property type="molecule type" value="Genomic_DNA"/>
</dbReference>
<name>A0ABV7B5B7_9GAMM</name>
<gene>
    <name evidence="2" type="ORF">ACFODV_07895</name>
</gene>
<dbReference type="PANTHER" id="PTHR43581">
    <property type="entry name" value="ATP/GTP PHOSPHATASE"/>
    <property type="match status" value="1"/>
</dbReference>
<dbReference type="RefSeq" id="WP_379757273.1">
    <property type="nucleotide sequence ID" value="NZ_JBHRSQ010000010.1"/>
</dbReference>
<comment type="caution">
    <text evidence="2">The sequence shown here is derived from an EMBL/GenBank/DDBJ whole genome shotgun (WGS) entry which is preliminary data.</text>
</comment>
<dbReference type="InterPro" id="IPR051396">
    <property type="entry name" value="Bact_Antivir_Def_Nuclease"/>
</dbReference>
<evidence type="ECO:0000259" key="1">
    <source>
        <dbReference type="Pfam" id="PF13175"/>
    </source>
</evidence>
<proteinExistence type="predicted"/>
<reference evidence="3" key="1">
    <citation type="journal article" date="2019" name="Int. J. Syst. Evol. Microbiol.">
        <title>The Global Catalogue of Microorganisms (GCM) 10K type strain sequencing project: providing services to taxonomists for standard genome sequencing and annotation.</title>
        <authorList>
            <consortium name="The Broad Institute Genomics Platform"/>
            <consortium name="The Broad Institute Genome Sequencing Center for Infectious Disease"/>
            <person name="Wu L."/>
            <person name="Ma J."/>
        </authorList>
    </citation>
    <scope>NUCLEOTIDE SEQUENCE [LARGE SCALE GENOMIC DNA]</scope>
    <source>
        <strain evidence="3">KCTC 52660</strain>
    </source>
</reference>
<dbReference type="InterPro" id="IPR027417">
    <property type="entry name" value="P-loop_NTPase"/>
</dbReference>
<sequence length="150" mass="17241">MRFKKIYIENYKNLKDFEIVFDEEEFMDIFVGRNGSGKSNLIEAIVKIFRNIYGGKESPQSNFNYKISYEIEGKATIIEWRDGLFYIDESRTGKKQIGNVTLPENVIVYYSGHNETVVNAVKDSEESFRKKIKTGSSSSGVEFAPVVEPR</sequence>
<dbReference type="InterPro" id="IPR041685">
    <property type="entry name" value="AAA_GajA/Old/RecF-like"/>
</dbReference>
<dbReference type="PANTHER" id="PTHR43581:SF4">
    <property type="entry name" value="ATP_GTP PHOSPHATASE"/>
    <property type="match status" value="1"/>
</dbReference>